<dbReference type="PANTHER" id="PTHR43214">
    <property type="entry name" value="TWO-COMPONENT RESPONSE REGULATOR"/>
    <property type="match status" value="1"/>
</dbReference>
<dbReference type="CDD" id="cd06170">
    <property type="entry name" value="LuxR_C_like"/>
    <property type="match status" value="1"/>
</dbReference>
<comment type="caution">
    <text evidence="6">The sequence shown here is derived from an EMBL/GenBank/DDBJ whole genome shotgun (WGS) entry which is preliminary data.</text>
</comment>
<dbReference type="PROSITE" id="PS50110">
    <property type="entry name" value="RESPONSE_REGULATORY"/>
    <property type="match status" value="1"/>
</dbReference>
<dbReference type="InterPro" id="IPR011006">
    <property type="entry name" value="CheY-like_superfamily"/>
</dbReference>
<dbReference type="SMART" id="SM00421">
    <property type="entry name" value="HTH_LUXR"/>
    <property type="match status" value="1"/>
</dbReference>
<evidence type="ECO:0000259" key="4">
    <source>
        <dbReference type="PROSITE" id="PS50043"/>
    </source>
</evidence>
<dbReference type="SMART" id="SM00448">
    <property type="entry name" value="REC"/>
    <property type="match status" value="1"/>
</dbReference>
<feature type="modified residue" description="4-aspartylphosphate" evidence="3">
    <location>
        <position position="60"/>
    </location>
</feature>
<dbReference type="SUPFAM" id="SSF46894">
    <property type="entry name" value="C-terminal effector domain of the bipartite response regulators"/>
    <property type="match status" value="1"/>
</dbReference>
<evidence type="ECO:0000259" key="5">
    <source>
        <dbReference type="PROSITE" id="PS50110"/>
    </source>
</evidence>
<dbReference type="GO" id="GO:0000160">
    <property type="term" value="P:phosphorelay signal transduction system"/>
    <property type="evidence" value="ECO:0007669"/>
    <property type="project" value="InterPro"/>
</dbReference>
<dbReference type="RefSeq" id="WP_057858696.1">
    <property type="nucleotide sequence ID" value="NZ_LLYB01000065.1"/>
</dbReference>
<name>A0A0R3MVJ3_9BRAD</name>
<sequence>MADTSGRTRVMLVDDHAIVREGYRSLLQKQDRLQIVAEAGDGADAYRVYKEASPDLVIMDLSMPGIGGVEAIKRIRQWDKSARILVFTMHQSAAYAVQAIKAGARGFVTKSNPPDALLRAITEVMAGRIALSPDIDHELAISRLADEPSAIDALSPREFEILRMLLAEKSVDEIANTLHISVKTAANTRYQIRAKLGVASDIELVRLALRQRIIAAEDIGS</sequence>
<dbReference type="InterPro" id="IPR058245">
    <property type="entry name" value="NreC/VraR/RcsB-like_REC"/>
</dbReference>
<dbReference type="GO" id="GO:0006355">
    <property type="term" value="P:regulation of DNA-templated transcription"/>
    <property type="evidence" value="ECO:0007669"/>
    <property type="project" value="InterPro"/>
</dbReference>
<dbReference type="Gene3D" id="3.40.50.2300">
    <property type="match status" value="1"/>
</dbReference>
<evidence type="ECO:0000313" key="6">
    <source>
        <dbReference type="EMBL" id="KRR24068.1"/>
    </source>
</evidence>
<accession>A0A0R3MVJ3</accession>
<dbReference type="InterPro" id="IPR016032">
    <property type="entry name" value="Sig_transdc_resp-reg_C-effctor"/>
</dbReference>
<dbReference type="InterPro" id="IPR000792">
    <property type="entry name" value="Tscrpt_reg_LuxR_C"/>
</dbReference>
<dbReference type="PANTHER" id="PTHR43214:SF43">
    <property type="entry name" value="TWO-COMPONENT RESPONSE REGULATOR"/>
    <property type="match status" value="1"/>
</dbReference>
<evidence type="ECO:0000313" key="7">
    <source>
        <dbReference type="Proteomes" id="UP000051660"/>
    </source>
</evidence>
<evidence type="ECO:0000256" key="2">
    <source>
        <dbReference type="ARBA" id="ARBA00023125"/>
    </source>
</evidence>
<keyword evidence="2" id="KW-0238">DNA-binding</keyword>
<dbReference type="Pfam" id="PF00072">
    <property type="entry name" value="Response_reg"/>
    <property type="match status" value="1"/>
</dbReference>
<proteinExistence type="predicted"/>
<dbReference type="PROSITE" id="PS50043">
    <property type="entry name" value="HTH_LUXR_2"/>
    <property type="match status" value="1"/>
</dbReference>
<evidence type="ECO:0000256" key="1">
    <source>
        <dbReference type="ARBA" id="ARBA00022553"/>
    </source>
</evidence>
<reference evidence="6 7" key="1">
    <citation type="submission" date="2014-03" db="EMBL/GenBank/DDBJ databases">
        <title>Bradyrhizobium valentinum sp. nov., isolated from effective nodules of Lupinus mariae-josephae, a lupine endemic of basic-lime soils in Eastern Spain.</title>
        <authorList>
            <person name="Duran D."/>
            <person name="Rey L."/>
            <person name="Navarro A."/>
            <person name="Busquets A."/>
            <person name="Imperial J."/>
            <person name="Ruiz-Argueso T."/>
        </authorList>
    </citation>
    <scope>NUCLEOTIDE SEQUENCE [LARGE SCALE GENOMIC DNA]</scope>
    <source>
        <strain evidence="6 7">CCBAU 23086</strain>
    </source>
</reference>
<feature type="domain" description="Response regulatory" evidence="5">
    <location>
        <begin position="9"/>
        <end position="125"/>
    </location>
</feature>
<dbReference type="AlphaFoldDB" id="A0A0R3MVJ3"/>
<protein>
    <submittedName>
        <fullName evidence="6">LuxR family transcriptional regulator</fullName>
    </submittedName>
</protein>
<dbReference type="Proteomes" id="UP000051660">
    <property type="component" value="Unassembled WGS sequence"/>
</dbReference>
<dbReference type="CDD" id="cd17535">
    <property type="entry name" value="REC_NarL-like"/>
    <property type="match status" value="1"/>
</dbReference>
<organism evidence="6 7">
    <name type="scientific">Bradyrhizobium lablabi</name>
    <dbReference type="NCBI Taxonomy" id="722472"/>
    <lineage>
        <taxon>Bacteria</taxon>
        <taxon>Pseudomonadati</taxon>
        <taxon>Pseudomonadota</taxon>
        <taxon>Alphaproteobacteria</taxon>
        <taxon>Hyphomicrobiales</taxon>
        <taxon>Nitrobacteraceae</taxon>
        <taxon>Bradyrhizobium</taxon>
    </lineage>
</organism>
<dbReference type="EMBL" id="LLYB01000065">
    <property type="protein sequence ID" value="KRR24068.1"/>
    <property type="molecule type" value="Genomic_DNA"/>
</dbReference>
<dbReference type="Pfam" id="PF00196">
    <property type="entry name" value="GerE"/>
    <property type="match status" value="1"/>
</dbReference>
<evidence type="ECO:0000256" key="3">
    <source>
        <dbReference type="PROSITE-ProRule" id="PRU00169"/>
    </source>
</evidence>
<dbReference type="InterPro" id="IPR039420">
    <property type="entry name" value="WalR-like"/>
</dbReference>
<dbReference type="GO" id="GO:0003677">
    <property type="term" value="F:DNA binding"/>
    <property type="evidence" value="ECO:0007669"/>
    <property type="project" value="UniProtKB-KW"/>
</dbReference>
<dbReference type="SUPFAM" id="SSF52172">
    <property type="entry name" value="CheY-like"/>
    <property type="match status" value="1"/>
</dbReference>
<keyword evidence="1 3" id="KW-0597">Phosphoprotein</keyword>
<feature type="domain" description="HTH luxR-type" evidence="4">
    <location>
        <begin position="147"/>
        <end position="212"/>
    </location>
</feature>
<dbReference type="InterPro" id="IPR001789">
    <property type="entry name" value="Sig_transdc_resp-reg_receiver"/>
</dbReference>
<gene>
    <name evidence="6" type="ORF">CQ14_15055</name>
</gene>